<accession>A0A0G1WF65</accession>
<sequence length="73" mass="8255">MLIKVRVKTGQKKEVVEQMATTSFKISVKEKAERNSANMRVIKIIAERLGIPAKKVRIISDHHTPSKTLSILE</sequence>
<evidence type="ECO:0000313" key="3">
    <source>
        <dbReference type="Proteomes" id="UP000033982"/>
    </source>
</evidence>
<dbReference type="Pfam" id="PF02594">
    <property type="entry name" value="DUF167"/>
    <property type="match status" value="1"/>
</dbReference>
<dbReference type="SUPFAM" id="SSF69786">
    <property type="entry name" value="YggU-like"/>
    <property type="match status" value="1"/>
</dbReference>
<proteinExistence type="inferred from homology"/>
<evidence type="ECO:0000313" key="2">
    <source>
        <dbReference type="EMBL" id="KKW17255.1"/>
    </source>
</evidence>
<dbReference type="NCBIfam" id="TIGR00251">
    <property type="entry name" value="DUF167 family protein"/>
    <property type="match status" value="1"/>
</dbReference>
<dbReference type="InterPro" id="IPR003746">
    <property type="entry name" value="DUF167"/>
</dbReference>
<protein>
    <submittedName>
        <fullName evidence="2">YggU family protein</fullName>
    </submittedName>
</protein>
<comment type="caution">
    <text evidence="2">The sequence shown here is derived from an EMBL/GenBank/DDBJ whole genome shotgun (WGS) entry which is preliminary data.</text>
</comment>
<gene>
    <name evidence="2" type="ORF">UY58_C0007G0012</name>
</gene>
<evidence type="ECO:0000256" key="1">
    <source>
        <dbReference type="ARBA" id="ARBA00010364"/>
    </source>
</evidence>
<dbReference type="SMART" id="SM01152">
    <property type="entry name" value="DUF167"/>
    <property type="match status" value="1"/>
</dbReference>
<dbReference type="Proteomes" id="UP000033982">
    <property type="component" value="Unassembled WGS sequence"/>
</dbReference>
<name>A0A0G1WF65_9BACT</name>
<reference evidence="2 3" key="1">
    <citation type="journal article" date="2015" name="Nature">
        <title>rRNA introns, odd ribosomes, and small enigmatic genomes across a large radiation of phyla.</title>
        <authorList>
            <person name="Brown C.T."/>
            <person name="Hug L.A."/>
            <person name="Thomas B.C."/>
            <person name="Sharon I."/>
            <person name="Castelle C.J."/>
            <person name="Singh A."/>
            <person name="Wilkins M.J."/>
            <person name="Williams K.H."/>
            <person name="Banfield J.F."/>
        </authorList>
    </citation>
    <scope>NUCLEOTIDE SEQUENCE [LARGE SCALE GENOMIC DNA]</scope>
</reference>
<comment type="similarity">
    <text evidence="1">Belongs to the UPF0235 family.</text>
</comment>
<organism evidence="2 3">
    <name type="scientific">Candidatus Magasanikbacteria bacterium GW2011_GWA2_50_22</name>
    <dbReference type="NCBI Taxonomy" id="1619043"/>
    <lineage>
        <taxon>Bacteria</taxon>
        <taxon>Candidatus Magasanikiibacteriota</taxon>
    </lineage>
</organism>
<dbReference type="AlphaFoldDB" id="A0A0G1WF65"/>
<dbReference type="Gene3D" id="3.30.1200.10">
    <property type="entry name" value="YggU-like"/>
    <property type="match status" value="1"/>
</dbReference>
<dbReference type="EMBL" id="LCQN01000007">
    <property type="protein sequence ID" value="KKW17255.1"/>
    <property type="molecule type" value="Genomic_DNA"/>
</dbReference>
<dbReference type="InterPro" id="IPR036591">
    <property type="entry name" value="YggU-like_sf"/>
</dbReference>